<accession>A0A2B7Y9I5</accession>
<comment type="caution">
    <text evidence="3">The sequence shown here is derived from an EMBL/GenBank/DDBJ whole genome shotgun (WGS) entry which is preliminary data.</text>
</comment>
<protein>
    <recommendedName>
        <fullName evidence="2">Multiple myeloma tumor-associated protein 2-like N-terminal domain-containing protein</fullName>
    </recommendedName>
</protein>
<feature type="compositionally biased region" description="Basic and acidic residues" evidence="1">
    <location>
        <begin position="160"/>
        <end position="223"/>
    </location>
</feature>
<proteinExistence type="predicted"/>
<reference evidence="3 4" key="1">
    <citation type="submission" date="2017-10" db="EMBL/GenBank/DDBJ databases">
        <title>Comparative genomics in systemic dimorphic fungi from Ajellomycetaceae.</title>
        <authorList>
            <person name="Munoz J.F."/>
            <person name="Mcewen J.G."/>
            <person name="Clay O.K."/>
            <person name="Cuomo C.A."/>
        </authorList>
    </citation>
    <scope>NUCLEOTIDE SEQUENCE [LARGE SCALE GENOMIC DNA]</scope>
    <source>
        <strain evidence="3 4">UAMH7299</strain>
    </source>
</reference>
<evidence type="ECO:0000313" key="3">
    <source>
        <dbReference type="EMBL" id="PGH17267.1"/>
    </source>
</evidence>
<sequence length="290" mass="33474">MDLVAGVRKEGSRGGRDAFKWTDVKDSAHRENYLGHSVMAPVGRWQTGRDLSWYTKHDDGDDDAATEEEKANAARNARDEEIRQIKEAEQEALAKALGLPVALKSGGVGANANLIPLGGGEEVEKVVMDNAADDGDEQGARGIGFGGYGGGPTGAAGQDGGERLEGVGVYERREEKAARRGGSDRRRERSRDRGKERERDRRSRRHDDHDRDQKRDQDRERDRHDRRRHRSRSQDRERHRRKRSASRSRDVRQPDERDRDYRRRDRSRSPYERRRDHRRQGKHDDRDRKR</sequence>
<dbReference type="Pfam" id="PF10159">
    <property type="entry name" value="MMtag"/>
    <property type="match status" value="1"/>
</dbReference>
<dbReference type="OrthoDB" id="5390672at2759"/>
<evidence type="ECO:0000313" key="4">
    <source>
        <dbReference type="Proteomes" id="UP000224634"/>
    </source>
</evidence>
<feature type="region of interest" description="Disordered" evidence="1">
    <location>
        <begin position="56"/>
        <end position="81"/>
    </location>
</feature>
<feature type="compositionally biased region" description="Gly residues" evidence="1">
    <location>
        <begin position="141"/>
        <end position="159"/>
    </location>
</feature>
<feature type="region of interest" description="Disordered" evidence="1">
    <location>
        <begin position="127"/>
        <end position="290"/>
    </location>
</feature>
<dbReference type="AlphaFoldDB" id="A0A2B7Y9I5"/>
<dbReference type="STRING" id="1447883.A0A2B7Y9I5"/>
<feature type="domain" description="Multiple myeloma tumor-associated protein 2-like N-terminal" evidence="2">
    <location>
        <begin position="11"/>
        <end position="98"/>
    </location>
</feature>
<name>A0A2B7Y9I5_POLH7</name>
<keyword evidence="4" id="KW-1185">Reference proteome</keyword>
<feature type="compositionally biased region" description="Basic and acidic residues" evidence="1">
    <location>
        <begin position="247"/>
        <end position="274"/>
    </location>
</feature>
<organism evidence="3 4">
    <name type="scientific">Polytolypa hystricis (strain UAMH7299)</name>
    <dbReference type="NCBI Taxonomy" id="1447883"/>
    <lineage>
        <taxon>Eukaryota</taxon>
        <taxon>Fungi</taxon>
        <taxon>Dikarya</taxon>
        <taxon>Ascomycota</taxon>
        <taxon>Pezizomycotina</taxon>
        <taxon>Eurotiomycetes</taxon>
        <taxon>Eurotiomycetidae</taxon>
        <taxon>Onygenales</taxon>
        <taxon>Onygenales incertae sedis</taxon>
        <taxon>Polytolypa</taxon>
    </lineage>
</organism>
<dbReference type="EMBL" id="PDNA01000066">
    <property type="protein sequence ID" value="PGH17267.1"/>
    <property type="molecule type" value="Genomic_DNA"/>
</dbReference>
<dbReference type="InterPro" id="IPR019315">
    <property type="entry name" value="MMTA2_N"/>
</dbReference>
<evidence type="ECO:0000259" key="2">
    <source>
        <dbReference type="Pfam" id="PF10159"/>
    </source>
</evidence>
<dbReference type="InterPro" id="IPR039207">
    <property type="entry name" value="MMTAG2-like"/>
</dbReference>
<evidence type="ECO:0000256" key="1">
    <source>
        <dbReference type="SAM" id="MobiDB-lite"/>
    </source>
</evidence>
<dbReference type="Proteomes" id="UP000224634">
    <property type="component" value="Unassembled WGS sequence"/>
</dbReference>
<dbReference type="PANTHER" id="PTHR14580">
    <property type="entry name" value="MULTIPLE MYELOMA TUMOR-ASSOCIATED PROTEIN 2 FAMILY MEMBER"/>
    <property type="match status" value="1"/>
</dbReference>
<dbReference type="PANTHER" id="PTHR14580:SF0">
    <property type="entry name" value="MULTIPLE MYELOMA TUMOR-ASSOCIATED PROTEIN 2"/>
    <property type="match status" value="1"/>
</dbReference>
<feature type="compositionally biased region" description="Basic and acidic residues" evidence="1">
    <location>
        <begin position="67"/>
        <end position="81"/>
    </location>
</feature>
<gene>
    <name evidence="3" type="ORF">AJ80_04909</name>
</gene>